<evidence type="ECO:0000256" key="1">
    <source>
        <dbReference type="SAM" id="MobiDB-lite"/>
    </source>
</evidence>
<feature type="region of interest" description="Disordered" evidence="1">
    <location>
        <begin position="136"/>
        <end position="200"/>
    </location>
</feature>
<dbReference type="EMBL" id="LT984815">
    <property type="protein sequence ID" value="SPD69655.1"/>
    <property type="molecule type" value="Genomic_DNA"/>
</dbReference>
<evidence type="ECO:0000313" key="3">
    <source>
        <dbReference type="Proteomes" id="UP000254259"/>
    </source>
</evidence>
<accession>A0A375HYH4</accession>
<dbReference type="Proteomes" id="UP000254259">
    <property type="component" value="Plasmid CBM2636p"/>
</dbReference>
<proteinExistence type="predicted"/>
<dbReference type="AlphaFoldDB" id="A0A375HYH4"/>
<feature type="compositionally biased region" description="Basic and acidic residues" evidence="1">
    <location>
        <begin position="161"/>
        <end position="172"/>
    </location>
</feature>
<feature type="compositionally biased region" description="Low complexity" evidence="1">
    <location>
        <begin position="149"/>
        <end position="160"/>
    </location>
</feature>
<gene>
    <name evidence="2" type="ORF">CBM2636_P20342</name>
</gene>
<dbReference type="PANTHER" id="PTHR35004:SF8">
    <property type="entry name" value="TRANSPOSASE RV3428C-RELATED"/>
    <property type="match status" value="1"/>
</dbReference>
<name>A0A375HYH4_9BURK</name>
<reference evidence="2 3" key="1">
    <citation type="submission" date="2018-01" db="EMBL/GenBank/DDBJ databases">
        <authorList>
            <person name="Clerissi C."/>
        </authorList>
    </citation>
    <scope>NUCLEOTIDE SEQUENCE [LARGE SCALE GENOMIC DNA]</scope>
    <source>
        <strain evidence="2">Cupriavidus taiwanensis SWF 66322</strain>
        <plasmid evidence="3">cbm2636p</plasmid>
    </source>
</reference>
<protein>
    <submittedName>
        <fullName evidence="2">Transposase</fullName>
    </submittedName>
</protein>
<dbReference type="PANTHER" id="PTHR35004">
    <property type="entry name" value="TRANSPOSASE RV3428C-RELATED"/>
    <property type="match status" value="1"/>
</dbReference>
<evidence type="ECO:0000313" key="2">
    <source>
        <dbReference type="EMBL" id="SPD69655.1"/>
    </source>
</evidence>
<sequence>MTPDFPYLHRELRRKGVTLQLLWEEYLDANPGVPIYQYTQFCCRYRDWAATLKRSMRQQHRAGEKLFADFAGQMVPILDPEGGLAFEASIFVAVLGASNYTYACATRGQTTADWIGGMVCAMEFAGGVPELLVPDNPGRLRSSLRHGHAAGTAAQTARQGQGRDRRADRRAVDPGAAAQPSLLQLGRAQQGHQEARRRPE</sequence>
<organism evidence="2 3">
    <name type="scientific">Cupriavidus taiwanensis</name>
    <dbReference type="NCBI Taxonomy" id="164546"/>
    <lineage>
        <taxon>Bacteria</taxon>
        <taxon>Pseudomonadati</taxon>
        <taxon>Pseudomonadota</taxon>
        <taxon>Betaproteobacteria</taxon>
        <taxon>Burkholderiales</taxon>
        <taxon>Burkholderiaceae</taxon>
        <taxon>Cupriavidus</taxon>
    </lineage>
</organism>
<geneLocation type="plasmid" evidence="3">
    <name>cbm2636p</name>
</geneLocation>
<keyword evidence="2" id="KW-0614">Plasmid</keyword>